<evidence type="ECO:0000256" key="2">
    <source>
        <dbReference type="SAM" id="Phobius"/>
    </source>
</evidence>
<reference evidence="3 4" key="1">
    <citation type="submission" date="2024-07" db="EMBL/GenBank/DDBJ databases">
        <title>Section-level genome sequencing and comparative genomics of Aspergillus sections Usti and Cavernicolus.</title>
        <authorList>
            <consortium name="Lawrence Berkeley National Laboratory"/>
            <person name="Nybo J.L."/>
            <person name="Vesth T.C."/>
            <person name="Theobald S."/>
            <person name="Frisvad J.C."/>
            <person name="Larsen T.O."/>
            <person name="Kjaerboelling I."/>
            <person name="Rothschild-Mancinelli K."/>
            <person name="Lyhne E.K."/>
            <person name="Kogle M.E."/>
            <person name="Barry K."/>
            <person name="Clum A."/>
            <person name="Na H."/>
            <person name="Ledsgaard L."/>
            <person name="Lin J."/>
            <person name="Lipzen A."/>
            <person name="Kuo A."/>
            <person name="Riley R."/>
            <person name="Mondo S."/>
            <person name="Labutti K."/>
            <person name="Haridas S."/>
            <person name="Pangalinan J."/>
            <person name="Salamov A.A."/>
            <person name="Simmons B.A."/>
            <person name="Magnuson J.K."/>
            <person name="Chen J."/>
            <person name="Drula E."/>
            <person name="Henrissat B."/>
            <person name="Wiebenga A."/>
            <person name="Lubbers R.J."/>
            <person name="Gomes A.C."/>
            <person name="Makela M.R."/>
            <person name="Stajich J."/>
            <person name="Grigoriev I.V."/>
            <person name="Mortensen U.H."/>
            <person name="De Vries R.P."/>
            <person name="Baker S.E."/>
            <person name="Andersen M.R."/>
        </authorList>
    </citation>
    <scope>NUCLEOTIDE SEQUENCE [LARGE SCALE GENOMIC DNA]</scope>
    <source>
        <strain evidence="3 4">CBS 209.92</strain>
    </source>
</reference>
<feature type="region of interest" description="Disordered" evidence="1">
    <location>
        <begin position="113"/>
        <end position="170"/>
    </location>
</feature>
<dbReference type="EMBL" id="JBFTWV010000097">
    <property type="protein sequence ID" value="KAL2787410.1"/>
    <property type="molecule type" value="Genomic_DNA"/>
</dbReference>
<protein>
    <submittedName>
        <fullName evidence="3">Uncharacterized protein</fullName>
    </submittedName>
</protein>
<comment type="caution">
    <text evidence="3">The sequence shown here is derived from an EMBL/GenBank/DDBJ whole genome shotgun (WGS) entry which is preliminary data.</text>
</comment>
<dbReference type="Proteomes" id="UP001610563">
    <property type="component" value="Unassembled WGS sequence"/>
</dbReference>
<accession>A0ABR4FVY3</accession>
<gene>
    <name evidence="3" type="ORF">BJX66DRAFT_341229</name>
</gene>
<name>A0ABR4FVY3_9EURO</name>
<feature type="transmembrane region" description="Helical" evidence="2">
    <location>
        <begin position="38"/>
        <end position="58"/>
    </location>
</feature>
<keyword evidence="2" id="KW-0812">Transmembrane</keyword>
<keyword evidence="4" id="KW-1185">Reference proteome</keyword>
<organism evidence="3 4">
    <name type="scientific">Aspergillus keveii</name>
    <dbReference type="NCBI Taxonomy" id="714993"/>
    <lineage>
        <taxon>Eukaryota</taxon>
        <taxon>Fungi</taxon>
        <taxon>Dikarya</taxon>
        <taxon>Ascomycota</taxon>
        <taxon>Pezizomycotina</taxon>
        <taxon>Eurotiomycetes</taxon>
        <taxon>Eurotiomycetidae</taxon>
        <taxon>Eurotiales</taxon>
        <taxon>Aspergillaceae</taxon>
        <taxon>Aspergillus</taxon>
        <taxon>Aspergillus subgen. Nidulantes</taxon>
    </lineage>
</organism>
<evidence type="ECO:0000256" key="1">
    <source>
        <dbReference type="SAM" id="MobiDB-lite"/>
    </source>
</evidence>
<keyword evidence="2" id="KW-0472">Membrane</keyword>
<proteinExistence type="predicted"/>
<evidence type="ECO:0000313" key="4">
    <source>
        <dbReference type="Proteomes" id="UP001610563"/>
    </source>
</evidence>
<sequence>MPVFSKVPATLIPSNSRAPEPETMTKTASRAVMSWDTVAIPIITAIVGLATYAAWEFISQTLGEKRFKIRIPLGGEVQEGAPGDFARLLGKEEFAAYILEDMRQAEIAKARKNAAVDASKPSITTPRPSPRPAPSPAPSPASVPVADLTSLGDPSRRIWPRGPLTLRGVATDPDEDVLDAYVTARIHRQ</sequence>
<feature type="region of interest" description="Disordered" evidence="1">
    <location>
        <begin position="1"/>
        <end position="22"/>
    </location>
</feature>
<feature type="compositionally biased region" description="Pro residues" evidence="1">
    <location>
        <begin position="127"/>
        <end position="141"/>
    </location>
</feature>
<evidence type="ECO:0000313" key="3">
    <source>
        <dbReference type="EMBL" id="KAL2787410.1"/>
    </source>
</evidence>
<keyword evidence="2" id="KW-1133">Transmembrane helix</keyword>